<accession>A0A1B4V1Q5</accession>
<gene>
    <name evidence="4" type="ORF">SVA_0837</name>
</gene>
<dbReference type="Pfam" id="PF13202">
    <property type="entry name" value="EF-hand_5"/>
    <property type="match status" value="2"/>
</dbReference>
<dbReference type="RefSeq" id="WP_096459197.1">
    <property type="nucleotide sequence ID" value="NZ_AP014936.1"/>
</dbReference>
<evidence type="ECO:0000259" key="3">
    <source>
        <dbReference type="Pfam" id="PF13202"/>
    </source>
</evidence>
<feature type="compositionally biased region" description="Basic and acidic residues" evidence="1">
    <location>
        <begin position="67"/>
        <end position="91"/>
    </location>
</feature>
<dbReference type="AlphaFoldDB" id="A0A1B4V1Q5"/>
<dbReference type="OrthoDB" id="6089795at2"/>
<feature type="signal peptide" evidence="2">
    <location>
        <begin position="1"/>
        <end position="22"/>
    </location>
</feature>
<dbReference type="InterPro" id="IPR018247">
    <property type="entry name" value="EF_Hand_1_Ca_BS"/>
</dbReference>
<keyword evidence="5" id="KW-1185">Reference proteome</keyword>
<dbReference type="Gene3D" id="1.10.238.10">
    <property type="entry name" value="EF-hand"/>
    <property type="match status" value="1"/>
</dbReference>
<name>A0A1B4V1Q5_9GAMM</name>
<dbReference type="KEGG" id="sva:SVA_0837"/>
<dbReference type="EMBL" id="AP014936">
    <property type="protein sequence ID" value="BAU47416.1"/>
    <property type="molecule type" value="Genomic_DNA"/>
</dbReference>
<evidence type="ECO:0000313" key="5">
    <source>
        <dbReference type="Proteomes" id="UP000218899"/>
    </source>
</evidence>
<protein>
    <recommendedName>
        <fullName evidence="3">EF-hand domain-containing protein</fullName>
    </recommendedName>
</protein>
<dbReference type="SUPFAM" id="SSF47473">
    <property type="entry name" value="EF-hand"/>
    <property type="match status" value="1"/>
</dbReference>
<evidence type="ECO:0000256" key="2">
    <source>
        <dbReference type="SAM" id="SignalP"/>
    </source>
</evidence>
<evidence type="ECO:0000313" key="4">
    <source>
        <dbReference type="EMBL" id="BAU47416.1"/>
    </source>
</evidence>
<feature type="domain" description="EF-hand" evidence="3">
    <location>
        <begin position="41"/>
        <end position="56"/>
    </location>
</feature>
<feature type="domain" description="EF-hand" evidence="3">
    <location>
        <begin position="67"/>
        <end position="82"/>
    </location>
</feature>
<dbReference type="InterPro" id="IPR002048">
    <property type="entry name" value="EF_hand_dom"/>
</dbReference>
<proteinExistence type="predicted"/>
<sequence>MRRIVPTFVALAFSAASALAVAAEQETLTGDSGPPAAMPSFEQADKDKSGSVEASETTGIAGLDLTAADKDNDGKLSRSEYESAKQSHERGTGGSTAPEPGGTSR</sequence>
<feature type="region of interest" description="Disordered" evidence="1">
    <location>
        <begin position="25"/>
        <end position="105"/>
    </location>
</feature>
<keyword evidence="2" id="KW-0732">Signal</keyword>
<feature type="chain" id="PRO_5008571118" description="EF-hand domain-containing protein" evidence="2">
    <location>
        <begin position="23"/>
        <end position="105"/>
    </location>
</feature>
<organism evidence="4 5">
    <name type="scientific">Sulfurifustis variabilis</name>
    <dbReference type="NCBI Taxonomy" id="1675686"/>
    <lineage>
        <taxon>Bacteria</taxon>
        <taxon>Pseudomonadati</taxon>
        <taxon>Pseudomonadota</taxon>
        <taxon>Gammaproteobacteria</taxon>
        <taxon>Acidiferrobacterales</taxon>
        <taxon>Acidiferrobacteraceae</taxon>
        <taxon>Sulfurifustis</taxon>
    </lineage>
</organism>
<evidence type="ECO:0000256" key="1">
    <source>
        <dbReference type="SAM" id="MobiDB-lite"/>
    </source>
</evidence>
<dbReference type="PROSITE" id="PS00018">
    <property type="entry name" value="EF_HAND_1"/>
    <property type="match status" value="1"/>
</dbReference>
<dbReference type="Proteomes" id="UP000218899">
    <property type="component" value="Chromosome"/>
</dbReference>
<reference evidence="4 5" key="1">
    <citation type="submission" date="2015-08" db="EMBL/GenBank/DDBJ databases">
        <title>Complete genome sequence of Sulfurifustis variabilis.</title>
        <authorList>
            <person name="Miura A."/>
            <person name="Kojima H."/>
            <person name="Fukui M."/>
        </authorList>
    </citation>
    <scope>NUCLEOTIDE SEQUENCE [LARGE SCALE GENOMIC DNA]</scope>
    <source>
        <strain evidence="5">skN76</strain>
    </source>
</reference>
<dbReference type="GO" id="GO:0005509">
    <property type="term" value="F:calcium ion binding"/>
    <property type="evidence" value="ECO:0007669"/>
    <property type="project" value="InterPro"/>
</dbReference>
<dbReference type="InterPro" id="IPR011992">
    <property type="entry name" value="EF-hand-dom_pair"/>
</dbReference>